<dbReference type="CDD" id="cd06259">
    <property type="entry name" value="YdcF-like"/>
    <property type="match status" value="1"/>
</dbReference>
<dbReference type="InterPro" id="IPR014729">
    <property type="entry name" value="Rossmann-like_a/b/a_fold"/>
</dbReference>
<dbReference type="Gene3D" id="3.40.50.620">
    <property type="entry name" value="HUPs"/>
    <property type="match status" value="1"/>
</dbReference>
<evidence type="ECO:0000259" key="1">
    <source>
        <dbReference type="Pfam" id="PF02698"/>
    </source>
</evidence>
<sequence>MKKMWGKILVLVLVIGLGYVISVHMLIASIGKEQPPDGVDYMIVLGARLHGEDMSLALYHRVQVALEYLKSNPNTNVVVSGGQGPGEDITEAEAMARFFKENGIEDERIIMEDRSTSTFENLKFSKEVLGSEVDEVVIVSNDFHLFRAKIIANRQGFEPYMLAAETPRIVREKLWLREYVAVLKTALLDW</sequence>
<proteinExistence type="predicted"/>
<dbReference type="EMBL" id="JADCLJ010000022">
    <property type="protein sequence ID" value="MBE4909646.1"/>
    <property type="molecule type" value="Genomic_DNA"/>
</dbReference>
<keyword evidence="3" id="KW-1185">Reference proteome</keyword>
<organism evidence="2 3">
    <name type="scientific">Litchfieldia luteola</name>
    <dbReference type="NCBI Taxonomy" id="682179"/>
    <lineage>
        <taxon>Bacteria</taxon>
        <taxon>Bacillati</taxon>
        <taxon>Bacillota</taxon>
        <taxon>Bacilli</taxon>
        <taxon>Bacillales</taxon>
        <taxon>Bacillaceae</taxon>
        <taxon>Litchfieldia</taxon>
    </lineage>
</organism>
<dbReference type="InterPro" id="IPR003848">
    <property type="entry name" value="DUF218"/>
</dbReference>
<feature type="domain" description="DUF218" evidence="1">
    <location>
        <begin position="40"/>
        <end position="181"/>
    </location>
</feature>
<dbReference type="RefSeq" id="WP_193538490.1">
    <property type="nucleotide sequence ID" value="NZ_JADCLJ010000022.1"/>
</dbReference>
<protein>
    <submittedName>
        <fullName evidence="2">YdcF family protein</fullName>
    </submittedName>
</protein>
<name>A0ABR9QML4_9BACI</name>
<evidence type="ECO:0000313" key="3">
    <source>
        <dbReference type="Proteomes" id="UP001516662"/>
    </source>
</evidence>
<dbReference type="Proteomes" id="UP001516662">
    <property type="component" value="Unassembled WGS sequence"/>
</dbReference>
<accession>A0ABR9QML4</accession>
<dbReference type="PANTHER" id="PTHR30336:SF4">
    <property type="entry name" value="ENVELOPE BIOGENESIS FACTOR ELYC"/>
    <property type="match status" value="1"/>
</dbReference>
<reference evidence="2 3" key="1">
    <citation type="submission" date="2020-10" db="EMBL/GenBank/DDBJ databases">
        <title>Bacillus sp. HD4P25, an endophyte from a halophyte.</title>
        <authorList>
            <person name="Sun J.-Q."/>
        </authorList>
    </citation>
    <scope>NUCLEOTIDE SEQUENCE [LARGE SCALE GENOMIC DNA]</scope>
    <source>
        <strain evidence="2 3">YIM 93174</strain>
    </source>
</reference>
<dbReference type="InterPro" id="IPR051599">
    <property type="entry name" value="Cell_Envelope_Assoc"/>
</dbReference>
<evidence type="ECO:0000313" key="2">
    <source>
        <dbReference type="EMBL" id="MBE4909646.1"/>
    </source>
</evidence>
<gene>
    <name evidence="2" type="ORF">IMZ08_16455</name>
</gene>
<dbReference type="Pfam" id="PF02698">
    <property type="entry name" value="DUF218"/>
    <property type="match status" value="1"/>
</dbReference>
<comment type="caution">
    <text evidence="2">The sequence shown here is derived from an EMBL/GenBank/DDBJ whole genome shotgun (WGS) entry which is preliminary data.</text>
</comment>
<dbReference type="PANTHER" id="PTHR30336">
    <property type="entry name" value="INNER MEMBRANE PROTEIN, PROBABLE PERMEASE"/>
    <property type="match status" value="1"/>
</dbReference>